<dbReference type="EMBL" id="LODT01000042">
    <property type="protein sequence ID" value="KYQ89213.1"/>
    <property type="molecule type" value="Genomic_DNA"/>
</dbReference>
<evidence type="ECO:0000313" key="2">
    <source>
        <dbReference type="Proteomes" id="UP000076078"/>
    </source>
</evidence>
<comment type="caution">
    <text evidence="1">The sequence shown here is derived from an EMBL/GenBank/DDBJ whole genome shotgun (WGS) entry which is preliminary data.</text>
</comment>
<evidence type="ECO:0000313" key="1">
    <source>
        <dbReference type="EMBL" id="KYQ89213.1"/>
    </source>
</evidence>
<dbReference type="InParanoid" id="A0A151Z5G5"/>
<protein>
    <submittedName>
        <fullName evidence="1">Uncharacterized protein</fullName>
    </submittedName>
</protein>
<organism evidence="1 2">
    <name type="scientific">Tieghemostelium lacteum</name>
    <name type="common">Slime mold</name>
    <name type="synonym">Dictyostelium lacteum</name>
    <dbReference type="NCBI Taxonomy" id="361077"/>
    <lineage>
        <taxon>Eukaryota</taxon>
        <taxon>Amoebozoa</taxon>
        <taxon>Evosea</taxon>
        <taxon>Eumycetozoa</taxon>
        <taxon>Dictyostelia</taxon>
        <taxon>Dictyosteliales</taxon>
        <taxon>Raperosteliaceae</taxon>
        <taxon>Tieghemostelium</taxon>
    </lineage>
</organism>
<keyword evidence="2" id="KW-1185">Reference proteome</keyword>
<accession>A0A151Z5G5</accession>
<reference evidence="1 2" key="1">
    <citation type="submission" date="2015-12" db="EMBL/GenBank/DDBJ databases">
        <title>Dictyostelia acquired genes for synthesis and detection of signals that induce cell-type specialization by lateral gene transfer from prokaryotes.</title>
        <authorList>
            <person name="Gloeckner G."/>
            <person name="Schaap P."/>
        </authorList>
    </citation>
    <scope>NUCLEOTIDE SEQUENCE [LARGE SCALE GENOMIC DNA]</scope>
    <source>
        <strain evidence="1 2">TK</strain>
    </source>
</reference>
<sequence length="238" mass="26637">MVSTGYSTGYNVSRWVDGLNWALYKITLVDGLMVSTGHSTGYNVVDRVDGLQPVDGVDGLQPGPLQDITLVEGVVGQQPVLHNDQMQVDLQGKMDNAGKRVVNEVVNQQLVSLLPEDRAKRVTDMLVDEVDGDDYQSGTLQHVVHQELAGVQGKSIMGSLDSSVSTESENTKGKRWVEYLQRNSRNGDEEAAHRILDELLMDIEKSKKIELESYIDIKNSNHLKDWIEIFRKEKDENQ</sequence>
<dbReference type="Proteomes" id="UP000076078">
    <property type="component" value="Unassembled WGS sequence"/>
</dbReference>
<dbReference type="AlphaFoldDB" id="A0A151Z5G5"/>
<name>A0A151Z5G5_TIELA</name>
<gene>
    <name evidence="1" type="ORF">DLAC_10458</name>
</gene>
<proteinExistence type="predicted"/>